<reference evidence="3 4" key="1">
    <citation type="submission" date="2018-06" db="EMBL/GenBank/DDBJ databases">
        <title>Phytoactinopolyspora halophila sp. nov., a novel halophilic actinomycete isolated from a saline soil in China.</title>
        <authorList>
            <person name="Tang S.-K."/>
        </authorList>
    </citation>
    <scope>NUCLEOTIDE SEQUENCE [LARGE SCALE GENOMIC DNA]</scope>
    <source>
        <strain evidence="3 4">YIM 96934</strain>
    </source>
</reference>
<sequence length="487" mass="51989">MFWRAKGLWRRPARANPAVPAALGAAAVTAVSLASPALAITAGPAGMASRSEHDGQRGADVGVEVTDVDGRMDQIVELLDDDPIVMDRAMGNGDAAAVRELLRSDLDDFPHQAYVVLVNRLPGDDLPRREDDPFMEPEEMARLLHNRIGEDALYVVGIDQTVHAIAPGLDDVAPEDAGIALHGATYEVDGELTPAAEARAYLWLAPQIRDPFAPDNEEIAVDAVAELAEDPLMLRTKVDFFASEAERELTASPSKTSPDRPHVAVGIVAAITVAVVANAYLNHRAARQAAIGEPTDVAPARERFQAALAELDRWRREPETDPLATAPGGPPGEGEHAPETDAGHRERVRTYADAALALRHSDDPADIVGGAVLAEYAVAAAREGPQDPPRPCFLNPMHGEHATTTPVPGDPSSVRVPACERCAGAVQRGELPDILRIRDGRKVQPYYHRQDVWSVSGCGALRDDVADLVLAGARAGTALPGRLAHER</sequence>
<accession>A0A329QMP1</accession>
<dbReference type="AlphaFoldDB" id="A0A329QMP1"/>
<organism evidence="3 4">
    <name type="scientific">Phytoactinopolyspora halophila</name>
    <dbReference type="NCBI Taxonomy" id="1981511"/>
    <lineage>
        <taxon>Bacteria</taxon>
        <taxon>Bacillati</taxon>
        <taxon>Actinomycetota</taxon>
        <taxon>Actinomycetes</taxon>
        <taxon>Jiangellales</taxon>
        <taxon>Jiangellaceae</taxon>
        <taxon>Phytoactinopolyspora</taxon>
    </lineage>
</organism>
<dbReference type="Proteomes" id="UP000250462">
    <property type="component" value="Unassembled WGS sequence"/>
</dbReference>
<evidence type="ECO:0000313" key="4">
    <source>
        <dbReference type="Proteomes" id="UP000250462"/>
    </source>
</evidence>
<keyword evidence="4" id="KW-1185">Reference proteome</keyword>
<feature type="chain" id="PRO_5016254267" evidence="2">
    <location>
        <begin position="40"/>
        <end position="487"/>
    </location>
</feature>
<evidence type="ECO:0000256" key="1">
    <source>
        <dbReference type="SAM" id="MobiDB-lite"/>
    </source>
</evidence>
<keyword evidence="2" id="KW-0732">Signal</keyword>
<evidence type="ECO:0000256" key="2">
    <source>
        <dbReference type="SAM" id="SignalP"/>
    </source>
</evidence>
<feature type="region of interest" description="Disordered" evidence="1">
    <location>
        <begin position="312"/>
        <end position="344"/>
    </location>
</feature>
<protein>
    <submittedName>
        <fullName evidence="3">Uncharacterized protein</fullName>
    </submittedName>
</protein>
<gene>
    <name evidence="3" type="ORF">DPM12_15465</name>
</gene>
<feature type="signal peptide" evidence="2">
    <location>
        <begin position="1"/>
        <end position="39"/>
    </location>
</feature>
<name>A0A329QMP1_9ACTN</name>
<dbReference type="EMBL" id="QMIG01000018">
    <property type="protein sequence ID" value="RAW11868.1"/>
    <property type="molecule type" value="Genomic_DNA"/>
</dbReference>
<comment type="caution">
    <text evidence="3">The sequence shown here is derived from an EMBL/GenBank/DDBJ whole genome shotgun (WGS) entry which is preliminary data.</text>
</comment>
<proteinExistence type="predicted"/>
<dbReference type="OrthoDB" id="3867729at2"/>
<dbReference type="RefSeq" id="WP_112259250.1">
    <property type="nucleotide sequence ID" value="NZ_QMIG01000018.1"/>
</dbReference>
<evidence type="ECO:0000313" key="3">
    <source>
        <dbReference type="EMBL" id="RAW11868.1"/>
    </source>
</evidence>
<feature type="compositionally biased region" description="Basic and acidic residues" evidence="1">
    <location>
        <begin position="333"/>
        <end position="344"/>
    </location>
</feature>